<dbReference type="PANTHER" id="PTHR43775">
    <property type="entry name" value="FATTY ACID SYNTHASE"/>
    <property type="match status" value="1"/>
</dbReference>
<evidence type="ECO:0000259" key="6">
    <source>
        <dbReference type="PROSITE" id="PS52019"/>
    </source>
</evidence>
<dbReference type="InterPro" id="IPR049900">
    <property type="entry name" value="PKS_mFAS_DH"/>
</dbReference>
<dbReference type="GO" id="GO:0006633">
    <property type="term" value="P:fatty acid biosynthetic process"/>
    <property type="evidence" value="ECO:0007669"/>
    <property type="project" value="InterPro"/>
</dbReference>
<evidence type="ECO:0000256" key="1">
    <source>
        <dbReference type="ARBA" id="ARBA00022450"/>
    </source>
</evidence>
<dbReference type="AlphaFoldDB" id="A0AAN7ZBB1"/>
<dbReference type="PROSITE" id="PS52004">
    <property type="entry name" value="KS3_2"/>
    <property type="match status" value="1"/>
</dbReference>
<keyword evidence="2" id="KW-0597">Phosphoprotein</keyword>
<evidence type="ECO:0000259" key="5">
    <source>
        <dbReference type="PROSITE" id="PS52004"/>
    </source>
</evidence>
<comment type="caution">
    <text evidence="4">Lacks conserved residue(s) required for the propagation of feature annotation.</text>
</comment>
<dbReference type="InterPro" id="IPR016039">
    <property type="entry name" value="Thiolase-like"/>
</dbReference>
<evidence type="ECO:0008006" key="9">
    <source>
        <dbReference type="Google" id="ProtNLM"/>
    </source>
</evidence>
<dbReference type="InterPro" id="IPR014030">
    <property type="entry name" value="Ketoacyl_synth_N"/>
</dbReference>
<dbReference type="Pfam" id="PF02801">
    <property type="entry name" value="Ketoacyl-synt_C"/>
    <property type="match status" value="1"/>
</dbReference>
<dbReference type="EMBL" id="JAWHQM010000096">
    <property type="protein sequence ID" value="KAK5637187.1"/>
    <property type="molecule type" value="Genomic_DNA"/>
</dbReference>
<dbReference type="Gene3D" id="3.40.366.10">
    <property type="entry name" value="Malonyl-Coenzyme A Acyl Carrier Protein, domain 2"/>
    <property type="match status" value="1"/>
</dbReference>
<dbReference type="SMART" id="SM00825">
    <property type="entry name" value="PKS_KS"/>
    <property type="match status" value="1"/>
</dbReference>
<feature type="domain" description="Ketosynthase family 3 (KS3)" evidence="5">
    <location>
        <begin position="8"/>
        <end position="487"/>
    </location>
</feature>
<proteinExistence type="predicted"/>
<dbReference type="SMART" id="SM00827">
    <property type="entry name" value="PKS_AT"/>
    <property type="match status" value="1"/>
</dbReference>
<dbReference type="SUPFAM" id="SSF52151">
    <property type="entry name" value="FabD/lysophospholipase-like"/>
    <property type="match status" value="1"/>
</dbReference>
<evidence type="ECO:0000256" key="3">
    <source>
        <dbReference type="ARBA" id="ARBA00022679"/>
    </source>
</evidence>
<dbReference type="GO" id="GO:0004315">
    <property type="term" value="F:3-oxoacyl-[acyl-carrier-protein] synthase activity"/>
    <property type="evidence" value="ECO:0007669"/>
    <property type="project" value="InterPro"/>
</dbReference>
<dbReference type="Proteomes" id="UP001305414">
    <property type="component" value="Unassembled WGS sequence"/>
</dbReference>
<comment type="caution">
    <text evidence="7">The sequence shown here is derived from an EMBL/GenBank/DDBJ whole genome shotgun (WGS) entry which is preliminary data.</text>
</comment>
<protein>
    <recommendedName>
        <fullName evidence="9">Carrier domain-containing protein</fullName>
    </recommendedName>
</protein>
<gene>
    <name evidence="7" type="ORF">RRF57_012899</name>
</gene>
<dbReference type="Gene3D" id="3.40.47.10">
    <property type="match status" value="1"/>
</dbReference>
<reference evidence="7 8" key="1">
    <citation type="submission" date="2023-10" db="EMBL/GenBank/DDBJ databases">
        <title>Draft genome sequence of Xylaria bambusicola isolate GMP-LS, the root and basal stem rot pathogen of sugarcane in Indonesia.</title>
        <authorList>
            <person name="Selvaraj P."/>
            <person name="Muralishankar V."/>
            <person name="Muruganantham S."/>
            <person name="Sp S."/>
            <person name="Haryani S."/>
            <person name="Lau K.J.X."/>
            <person name="Naqvi N.I."/>
        </authorList>
    </citation>
    <scope>NUCLEOTIDE SEQUENCE [LARGE SCALE GENOMIC DNA]</scope>
    <source>
        <strain evidence="7">GMP-LS</strain>
    </source>
</reference>
<dbReference type="InterPro" id="IPR001227">
    <property type="entry name" value="Ac_transferase_dom_sf"/>
</dbReference>
<dbReference type="SUPFAM" id="SSF55048">
    <property type="entry name" value="Probable ACP-binding domain of malonyl-CoA ACP transacylase"/>
    <property type="match status" value="1"/>
</dbReference>
<name>A0AAN7ZBB1_9PEZI</name>
<evidence type="ECO:0000256" key="2">
    <source>
        <dbReference type="ARBA" id="ARBA00022553"/>
    </source>
</evidence>
<dbReference type="InterPro" id="IPR018201">
    <property type="entry name" value="Ketoacyl_synth_AS"/>
</dbReference>
<dbReference type="InterPro" id="IPR014031">
    <property type="entry name" value="Ketoacyl_synth_C"/>
</dbReference>
<evidence type="ECO:0000313" key="8">
    <source>
        <dbReference type="Proteomes" id="UP001305414"/>
    </source>
</evidence>
<evidence type="ECO:0000256" key="4">
    <source>
        <dbReference type="PROSITE-ProRule" id="PRU01363"/>
    </source>
</evidence>
<dbReference type="Gene3D" id="3.30.70.250">
    <property type="entry name" value="Malonyl-CoA ACP transacylase, ACP-binding"/>
    <property type="match status" value="1"/>
</dbReference>
<dbReference type="InterPro" id="IPR014043">
    <property type="entry name" value="Acyl_transferase_dom"/>
</dbReference>
<sequence>MNRCEWKTEPIAVVGSSCRLPGSVSSPSKLWDLLEKPRDIVRKISSKNRFHAPAFHHPDGGHHGSSNVENAYLLDEDYRAFDHDFFGIHAREAEAMDPQQKLLLEAVYESLEASGLSMNDLRGSRTGVFLGQMTDDYRDVIYRDLDNVPRYGITGISRAVTANRVSFVFDWHGPSENIDTACSSSLVALHHAVQALRGNEADMAVVAGVNLILNPDMFILESKVSFPHLFHTSNALSLRHSRKHTGEETLLAFADCSSLQMLSPSGYCHMWDQRADGYARGEGVAVLVVKTLQQALMDNDRIECIIRETGVNQNGTSSGGITVPNAKLQTALIKSTYAKCGLDPTNARQRCQYFEAHGTGTRAGDPAEAKAIRDAFFPIKAHDNRLCDGADQEALQVGSVKTVVGHQEGAAGIVAVLKASLALQRAQIPPNLHFEQLSSSVRPFYHPHLQVPTSLLPWPKLSSGEPRRASVNSFGMGGTNAHVILESWDTDIYETDVVESRIYSTIRAYGPFTLSAHSERALKLVISRLSSCLKDMSDTDISMENLAWTLQSRRTHFRHRVAFSATSVEELIMKLDDYSTTDDTEGVISVSQRFPVRVMAVFTGQGAQWPRMGALLYQESPVFKSTIQHLDESLSRLPDCPNWTLADELVARGKESRIHEAEIAQPLTTALQIALVEMLRASGVTPCATIGHSSGEIAAAYASGFLSASDAICIAYYRGLHSSRARSPTSGELGRMAAASITYEEARELCRRPEILGRVTIAASNSPISTTFSGDVTALEEIKDAMAQQDKFFRLLNVDKAYHSHHMTPCAGPYLQSLEKSAIEPRGSTRSGECVWYSSVYGLSRSSVIETEALRGEYWVENLVKPVLFSQTIERAIRESDTCFDLAIEIGPHPMLRGPFRDSFKAVTGVEIPYIGLLRRDQDDRLAFGDAIGSIWSKVQQAQTTVSLIEWDKFGEAMLGPYGHLRRRPQLFRGLPLYPWHHEIPLFFESNVSRSWRMYGKPISRPKLPFCPNPKSSHPLLGRSTLYGGSHYDDPATIIWRNILKLTELEWLAGHQFQHHVDLSSKDMFWESGYAKAPATDSKDMSSQLRSFLNKKFLTPGV</sequence>
<organism evidence="7 8">
    <name type="scientific">Xylaria bambusicola</name>
    <dbReference type="NCBI Taxonomy" id="326684"/>
    <lineage>
        <taxon>Eukaryota</taxon>
        <taxon>Fungi</taxon>
        <taxon>Dikarya</taxon>
        <taxon>Ascomycota</taxon>
        <taxon>Pezizomycotina</taxon>
        <taxon>Sordariomycetes</taxon>
        <taxon>Xylariomycetidae</taxon>
        <taxon>Xylariales</taxon>
        <taxon>Xylariaceae</taxon>
        <taxon>Xylaria</taxon>
    </lineage>
</organism>
<accession>A0AAN7ZBB1</accession>
<dbReference type="InterPro" id="IPR050091">
    <property type="entry name" value="PKS_NRPS_Biosynth_Enz"/>
</dbReference>
<dbReference type="PROSITE" id="PS00606">
    <property type="entry name" value="KS3_1"/>
    <property type="match status" value="1"/>
</dbReference>
<evidence type="ECO:0000313" key="7">
    <source>
        <dbReference type="EMBL" id="KAK5637187.1"/>
    </source>
</evidence>
<dbReference type="InterPro" id="IPR016036">
    <property type="entry name" value="Malonyl_transacylase_ACP-bd"/>
</dbReference>
<dbReference type="CDD" id="cd00833">
    <property type="entry name" value="PKS"/>
    <property type="match status" value="1"/>
</dbReference>
<dbReference type="PROSITE" id="PS52019">
    <property type="entry name" value="PKS_MFAS_DH"/>
    <property type="match status" value="1"/>
</dbReference>
<feature type="domain" description="PKS/mFAS DH" evidence="6">
    <location>
        <begin position="1018"/>
        <end position="1102"/>
    </location>
</feature>
<keyword evidence="1" id="KW-0596">Phosphopantetheine</keyword>
<dbReference type="InterPro" id="IPR016035">
    <property type="entry name" value="Acyl_Trfase/lysoPLipase"/>
</dbReference>
<dbReference type="GO" id="GO:0044550">
    <property type="term" value="P:secondary metabolite biosynthetic process"/>
    <property type="evidence" value="ECO:0007669"/>
    <property type="project" value="TreeGrafter"/>
</dbReference>
<dbReference type="GO" id="GO:0004312">
    <property type="term" value="F:fatty acid synthase activity"/>
    <property type="evidence" value="ECO:0007669"/>
    <property type="project" value="TreeGrafter"/>
</dbReference>
<keyword evidence="8" id="KW-1185">Reference proteome</keyword>
<keyword evidence="3" id="KW-0808">Transferase</keyword>
<dbReference type="PANTHER" id="PTHR43775:SF20">
    <property type="entry name" value="HYBRID PKS-NRPS SYNTHETASE APDA"/>
    <property type="match status" value="1"/>
</dbReference>
<dbReference type="InterPro" id="IPR020841">
    <property type="entry name" value="PKS_Beta-ketoAc_synthase_dom"/>
</dbReference>
<dbReference type="SUPFAM" id="SSF53901">
    <property type="entry name" value="Thiolase-like"/>
    <property type="match status" value="1"/>
</dbReference>
<dbReference type="Pfam" id="PF22621">
    <property type="entry name" value="CurL-like_PKS_C"/>
    <property type="match status" value="1"/>
</dbReference>
<dbReference type="Pfam" id="PF00698">
    <property type="entry name" value="Acyl_transf_1"/>
    <property type="match status" value="1"/>
</dbReference>
<dbReference type="Pfam" id="PF00109">
    <property type="entry name" value="ketoacyl-synt"/>
    <property type="match status" value="2"/>
</dbReference>